<evidence type="ECO:0000313" key="2">
    <source>
        <dbReference type="Proteomes" id="UP000789920"/>
    </source>
</evidence>
<name>A0ACA9RPJ2_9GLOM</name>
<evidence type="ECO:0000313" key="1">
    <source>
        <dbReference type="EMBL" id="CAG8802680.1"/>
    </source>
</evidence>
<sequence length="205" mass="24366">HLQIRALEKSELDLFLKAQLIAFEITNIKLEEAQKEKYNFRYVYNSSYPLCKPAFLKLYSINEYILSILQDHLYSKGLVERIHGNTRHVAKRENKVFLDSSVTFFVKKYLEQYVITHGLPSPICHKNESEPFIYLPTGKTYTFVYNKFKEHFYSEYKDTKNIISYFTFRRLWHEMMVHLKFQPPASDLCKVCETLKAKLIVAKSN</sequence>
<organism evidence="1 2">
    <name type="scientific">Racocetra persica</name>
    <dbReference type="NCBI Taxonomy" id="160502"/>
    <lineage>
        <taxon>Eukaryota</taxon>
        <taxon>Fungi</taxon>
        <taxon>Fungi incertae sedis</taxon>
        <taxon>Mucoromycota</taxon>
        <taxon>Glomeromycotina</taxon>
        <taxon>Glomeromycetes</taxon>
        <taxon>Diversisporales</taxon>
        <taxon>Gigasporaceae</taxon>
        <taxon>Racocetra</taxon>
    </lineage>
</organism>
<gene>
    <name evidence="1" type="ORF">RPERSI_LOCUS21373</name>
</gene>
<dbReference type="EMBL" id="CAJVQC010062451">
    <property type="protein sequence ID" value="CAG8802680.1"/>
    <property type="molecule type" value="Genomic_DNA"/>
</dbReference>
<protein>
    <submittedName>
        <fullName evidence="1">19415_t:CDS:1</fullName>
    </submittedName>
</protein>
<comment type="caution">
    <text evidence="1">The sequence shown here is derived from an EMBL/GenBank/DDBJ whole genome shotgun (WGS) entry which is preliminary data.</text>
</comment>
<accession>A0ACA9RPJ2</accession>
<proteinExistence type="predicted"/>
<dbReference type="Proteomes" id="UP000789920">
    <property type="component" value="Unassembled WGS sequence"/>
</dbReference>
<keyword evidence="2" id="KW-1185">Reference proteome</keyword>
<feature type="non-terminal residue" evidence="1">
    <location>
        <position position="1"/>
    </location>
</feature>
<feature type="non-terminal residue" evidence="1">
    <location>
        <position position="205"/>
    </location>
</feature>
<reference evidence="1" key="1">
    <citation type="submission" date="2021-06" db="EMBL/GenBank/DDBJ databases">
        <authorList>
            <person name="Kallberg Y."/>
            <person name="Tangrot J."/>
            <person name="Rosling A."/>
        </authorList>
    </citation>
    <scope>NUCLEOTIDE SEQUENCE</scope>
    <source>
        <strain evidence="1">MA461A</strain>
    </source>
</reference>